<dbReference type="Gene3D" id="1.25.40.10">
    <property type="entry name" value="Tetratricopeptide repeat domain"/>
    <property type="match status" value="1"/>
</dbReference>
<organism evidence="2 3">
    <name type="scientific">Marininema halotolerans</name>
    <dbReference type="NCBI Taxonomy" id="1155944"/>
    <lineage>
        <taxon>Bacteria</taxon>
        <taxon>Bacillati</taxon>
        <taxon>Bacillota</taxon>
        <taxon>Bacilli</taxon>
        <taxon>Bacillales</taxon>
        <taxon>Thermoactinomycetaceae</taxon>
        <taxon>Marininema</taxon>
    </lineage>
</organism>
<dbReference type="InterPro" id="IPR029044">
    <property type="entry name" value="Nucleotide-diphossugar_trans"/>
</dbReference>
<protein>
    <submittedName>
        <fullName evidence="2">Glycosyl transferase family 2</fullName>
    </submittedName>
</protein>
<sequence length="371" mass="43734">MISISLCMIVKNEEKTLDRCLASIFDIVDEINIIDTGSTDATKEIARRYTTRIFDFTWIDHFAAARNFSFSKATKEYILWLDADDFFKEKDREKFRELKKTLDSSVDQVSMYYHLHYDDEGNVFSRIRRERLVKRARNYRWHDPVHEYLEIHGKIMDSDIAVHHGKLQFNKARNLAIYEHRLAKGETFSPRDLYNYGNELMENNRLEEALVQYEKYFAADSPYTEDNVSACGYAAHCCHLLGRGEEERQYLLKSFDYDAPRVEFCCRLGFWYHAHNKLEKAISWYNHATQIKHLHDWGMINEAAHTWLPHLQLTVIYGALGQIEKAYHHNEIVRSYKPNDHEVLNNKKKLEFYLEKGITVATRPETGGGKV</sequence>
<keyword evidence="2" id="KW-0808">Transferase</keyword>
<dbReference type="Gene3D" id="3.90.550.10">
    <property type="entry name" value="Spore Coat Polysaccharide Biosynthesis Protein SpsA, Chain A"/>
    <property type="match status" value="1"/>
</dbReference>
<dbReference type="PANTHER" id="PTHR43630">
    <property type="entry name" value="POLY-BETA-1,6-N-ACETYL-D-GLUCOSAMINE SYNTHASE"/>
    <property type="match status" value="1"/>
</dbReference>
<dbReference type="SUPFAM" id="SSF53448">
    <property type="entry name" value="Nucleotide-diphospho-sugar transferases"/>
    <property type="match status" value="1"/>
</dbReference>
<dbReference type="Proteomes" id="UP000198660">
    <property type="component" value="Unassembled WGS sequence"/>
</dbReference>
<accession>A0A1I6RPF9</accession>
<dbReference type="Pfam" id="PF00535">
    <property type="entry name" value="Glycos_transf_2"/>
    <property type="match status" value="1"/>
</dbReference>
<dbReference type="InterPro" id="IPR001173">
    <property type="entry name" value="Glyco_trans_2-like"/>
</dbReference>
<evidence type="ECO:0000313" key="2">
    <source>
        <dbReference type="EMBL" id="SFS66611.1"/>
    </source>
</evidence>
<dbReference type="SUPFAM" id="SSF48452">
    <property type="entry name" value="TPR-like"/>
    <property type="match status" value="1"/>
</dbReference>
<dbReference type="InterPro" id="IPR011990">
    <property type="entry name" value="TPR-like_helical_dom_sf"/>
</dbReference>
<dbReference type="GO" id="GO:0016740">
    <property type="term" value="F:transferase activity"/>
    <property type="evidence" value="ECO:0007669"/>
    <property type="project" value="UniProtKB-KW"/>
</dbReference>
<dbReference type="AlphaFoldDB" id="A0A1I6RPF9"/>
<dbReference type="OrthoDB" id="9815923at2"/>
<reference evidence="3" key="1">
    <citation type="submission" date="2016-10" db="EMBL/GenBank/DDBJ databases">
        <authorList>
            <person name="Varghese N."/>
            <person name="Submissions S."/>
        </authorList>
    </citation>
    <scope>NUCLEOTIDE SEQUENCE [LARGE SCALE GENOMIC DNA]</scope>
    <source>
        <strain evidence="3">DSM 45789</strain>
    </source>
</reference>
<dbReference type="PANTHER" id="PTHR43630:SF2">
    <property type="entry name" value="GLYCOSYLTRANSFERASE"/>
    <property type="match status" value="1"/>
</dbReference>
<gene>
    <name evidence="2" type="ORF">SAMN05444972_105265</name>
</gene>
<evidence type="ECO:0000313" key="3">
    <source>
        <dbReference type="Proteomes" id="UP000198660"/>
    </source>
</evidence>
<evidence type="ECO:0000259" key="1">
    <source>
        <dbReference type="Pfam" id="PF00535"/>
    </source>
</evidence>
<proteinExistence type="predicted"/>
<dbReference type="RefSeq" id="WP_091836612.1">
    <property type="nucleotide sequence ID" value="NZ_FPAA01000005.1"/>
</dbReference>
<keyword evidence="3" id="KW-1185">Reference proteome</keyword>
<dbReference type="CDD" id="cd02511">
    <property type="entry name" value="Beta4Glucosyltransferase"/>
    <property type="match status" value="1"/>
</dbReference>
<feature type="domain" description="Glycosyltransferase 2-like" evidence="1">
    <location>
        <begin position="5"/>
        <end position="135"/>
    </location>
</feature>
<dbReference type="EMBL" id="FPAA01000005">
    <property type="protein sequence ID" value="SFS66611.1"/>
    <property type="molecule type" value="Genomic_DNA"/>
</dbReference>
<name>A0A1I6RPF9_9BACL</name>